<dbReference type="STRING" id="158441.A0A226EPC1"/>
<sequence length="791" mass="91439">MGDLRGDMRKAMAEACKKEGQPPIIEKTVGSIWDHFKKSQPLVLAEKGLQDDWKEKVSVWELLQRSLEKYGIHPKIVEITMKKLKANERSSSCPPEKHWTNLRKKWIVVTSISHPTEQVIKLSRLPEFQLVVVADQKTPKDWTLENAIILSTEKQLQLGYNILQHIPWNAYTRKMIGYLFAIQHGAEIIYDTDDDNVPNILTDFDKYFAFGNTTRGFIAQSDVGEFGYIKNPYVHFGQRSVWPRGYPVELVGSATNNNYTVCRYTTPVIQQGLVNGDPDVDAIFRLTRKKMYKNIDIQFDGYAPQVVYPKGILAPFNSQNTLFHYDSFWALMLPVSVAFRVTDIWRGYWAQPLLWKIGKNLAFTATNTTQVRNAHNYLKDFAEENKIFLEAGSLVKFLAEWKCSSTDLYNCMVSLTEDMVTNKFWDEQEVSLVKAWILDLNCVGYTPPVIVKESKAGSSLCVNDFQTYSIFNGITSNSDNNNNATSINEKYELRKFCNFGFDVNTTVPKNIYPETLLVITFNFPHYEHIWLLELIYRPYFPNILYCGDGKTFKTREDLEISFVHANVTDGWSWYECALRAIDMNYGIRQNYIFLSDDVVFEFWKTEEYDKDEIWGYKIEDQLLDVALLNQSALVPQDFAWEWNRGDLGRVGCLKALTRIANESAQNELLAQFVKNRGEFGLPGTLMKVGMSDIFQLPRIKEDIFYEAGRIVRESEILLEMAVPLITTGISSPEKYVTMPGIWIWNEQRSDPFAHFKKVQNGVIFHPIKFSSIVGNQKLRKEYCDFYIKYLL</sequence>
<evidence type="ECO:0000313" key="2">
    <source>
        <dbReference type="Proteomes" id="UP000198287"/>
    </source>
</evidence>
<dbReference type="PANTHER" id="PTHR31362">
    <property type="entry name" value="GLYCOSYLTRANSFERASE STELLO1-RELATED"/>
    <property type="match status" value="1"/>
</dbReference>
<gene>
    <name evidence="1" type="ORF">Fcan01_04887</name>
</gene>
<comment type="caution">
    <text evidence="1">The sequence shown here is derived from an EMBL/GenBank/DDBJ whole genome shotgun (WGS) entry which is preliminary data.</text>
</comment>
<dbReference type="OMA" id="RIAIMMI"/>
<evidence type="ECO:0000313" key="1">
    <source>
        <dbReference type="EMBL" id="OXA58987.1"/>
    </source>
</evidence>
<dbReference type="OrthoDB" id="6346751at2759"/>
<dbReference type="InterPro" id="IPR005049">
    <property type="entry name" value="STL-like"/>
</dbReference>
<accession>A0A226EPC1</accession>
<organism evidence="1 2">
    <name type="scientific">Folsomia candida</name>
    <name type="common">Springtail</name>
    <dbReference type="NCBI Taxonomy" id="158441"/>
    <lineage>
        <taxon>Eukaryota</taxon>
        <taxon>Metazoa</taxon>
        <taxon>Ecdysozoa</taxon>
        <taxon>Arthropoda</taxon>
        <taxon>Hexapoda</taxon>
        <taxon>Collembola</taxon>
        <taxon>Entomobryomorpha</taxon>
        <taxon>Isotomoidea</taxon>
        <taxon>Isotomidae</taxon>
        <taxon>Proisotominae</taxon>
        <taxon>Folsomia</taxon>
    </lineage>
</organism>
<protein>
    <submittedName>
        <fullName evidence="1">Uncharacterized protein</fullName>
    </submittedName>
</protein>
<dbReference type="AlphaFoldDB" id="A0A226EPC1"/>
<dbReference type="PANTHER" id="PTHR31362:SF0">
    <property type="entry name" value="EXOSTOSIN DOMAIN-CONTAINING PROTEIN-RELATED"/>
    <property type="match status" value="1"/>
</dbReference>
<reference evidence="1 2" key="1">
    <citation type="submission" date="2015-12" db="EMBL/GenBank/DDBJ databases">
        <title>The genome of Folsomia candida.</title>
        <authorList>
            <person name="Faddeeva A."/>
            <person name="Derks M.F."/>
            <person name="Anvar Y."/>
            <person name="Smit S."/>
            <person name="Van Straalen N."/>
            <person name="Roelofs D."/>
        </authorList>
    </citation>
    <scope>NUCLEOTIDE SEQUENCE [LARGE SCALE GENOMIC DNA]</scope>
    <source>
        <strain evidence="1 2">VU population</strain>
        <tissue evidence="1">Whole body</tissue>
    </source>
</reference>
<dbReference type="Proteomes" id="UP000198287">
    <property type="component" value="Unassembled WGS sequence"/>
</dbReference>
<dbReference type="Pfam" id="PF03385">
    <property type="entry name" value="STELLO"/>
    <property type="match status" value="2"/>
</dbReference>
<keyword evidence="2" id="KW-1185">Reference proteome</keyword>
<name>A0A226EPC1_FOLCA</name>
<proteinExistence type="predicted"/>
<dbReference type="EMBL" id="LNIX01000002">
    <property type="protein sequence ID" value="OXA58987.1"/>
    <property type="molecule type" value="Genomic_DNA"/>
</dbReference>